<reference evidence="4 5" key="1">
    <citation type="submission" date="2019-12" db="EMBL/GenBank/DDBJ databases">
        <title>Genomic-based taxomic classification of the family Erythrobacteraceae.</title>
        <authorList>
            <person name="Xu L."/>
        </authorList>
    </citation>
    <scope>NUCLEOTIDE SEQUENCE [LARGE SCALE GENOMIC DNA]</scope>
    <source>
        <strain evidence="4 5">100921-2</strain>
    </source>
</reference>
<protein>
    <submittedName>
        <fullName evidence="4">Uncharacterized protein</fullName>
    </submittedName>
</protein>
<comment type="caution">
    <text evidence="4">The sequence shown here is derived from an EMBL/GenBank/DDBJ whole genome shotgun (WGS) entry which is preliminary data.</text>
</comment>
<keyword evidence="5" id="KW-1185">Reference proteome</keyword>
<dbReference type="OrthoDB" id="7510861at2"/>
<gene>
    <name evidence="4" type="ORF">GRI40_03055</name>
</gene>
<evidence type="ECO:0000256" key="3">
    <source>
        <dbReference type="SAM" id="SignalP"/>
    </source>
</evidence>
<dbReference type="Proteomes" id="UP000439522">
    <property type="component" value="Unassembled WGS sequence"/>
</dbReference>
<accession>A0A6I4TDG9</accession>
<keyword evidence="2" id="KW-1133">Transmembrane helix</keyword>
<organism evidence="4 5">
    <name type="scientific">Tsuneonella aeria</name>
    <dbReference type="NCBI Taxonomy" id="1837929"/>
    <lineage>
        <taxon>Bacteria</taxon>
        <taxon>Pseudomonadati</taxon>
        <taxon>Pseudomonadota</taxon>
        <taxon>Alphaproteobacteria</taxon>
        <taxon>Sphingomonadales</taxon>
        <taxon>Erythrobacteraceae</taxon>
        <taxon>Tsuneonella</taxon>
    </lineage>
</organism>
<name>A0A6I4TDG9_9SPHN</name>
<evidence type="ECO:0000256" key="1">
    <source>
        <dbReference type="SAM" id="MobiDB-lite"/>
    </source>
</evidence>
<keyword evidence="2" id="KW-0472">Membrane</keyword>
<evidence type="ECO:0000313" key="5">
    <source>
        <dbReference type="Proteomes" id="UP000439522"/>
    </source>
</evidence>
<feature type="signal peptide" evidence="3">
    <location>
        <begin position="1"/>
        <end position="24"/>
    </location>
</feature>
<feature type="chain" id="PRO_5026290967" evidence="3">
    <location>
        <begin position="25"/>
        <end position="241"/>
    </location>
</feature>
<evidence type="ECO:0000256" key="2">
    <source>
        <dbReference type="SAM" id="Phobius"/>
    </source>
</evidence>
<evidence type="ECO:0000313" key="4">
    <source>
        <dbReference type="EMBL" id="MXO74200.1"/>
    </source>
</evidence>
<feature type="transmembrane region" description="Helical" evidence="2">
    <location>
        <begin position="65"/>
        <end position="85"/>
    </location>
</feature>
<keyword evidence="3" id="KW-0732">Signal</keyword>
<dbReference type="AlphaFoldDB" id="A0A6I4TDG9"/>
<proteinExistence type="predicted"/>
<keyword evidence="2" id="KW-0812">Transmembrane</keyword>
<feature type="region of interest" description="Disordered" evidence="1">
    <location>
        <begin position="203"/>
        <end position="241"/>
    </location>
</feature>
<dbReference type="RefSeq" id="WP_160609972.1">
    <property type="nucleotide sequence ID" value="NZ_WTZA01000001.1"/>
</dbReference>
<dbReference type="EMBL" id="WTZA01000001">
    <property type="protein sequence ID" value="MXO74200.1"/>
    <property type="molecule type" value="Genomic_DNA"/>
</dbReference>
<sequence length="241" mass="26001">MMPRLATVAAFAATASMVVTPLSAAEMPAVQAPAALAKAGFEADGVNADNYRRWHRRDRVDAGDVIGGLLVLGTIAAVASAASNANRNRARDYRYPYRSPYPGGSYDSRYRTQDDRGWSAGIERAVDMCAREVERNARIDTVDAAERNAAGWHVTGRLRTGQNFTCMIGNDGRIDGVEYGQGFDRQRGAVLDRQWQDDRYAAARQAEDGRAAVPAYPGGPLPGDPTGDGRYETADAPDFPG</sequence>